<comment type="caution">
    <text evidence="1">The sequence shown here is derived from an EMBL/GenBank/DDBJ whole genome shotgun (WGS) entry which is preliminary data.</text>
</comment>
<dbReference type="Proteomes" id="UP000712600">
    <property type="component" value="Unassembled WGS sequence"/>
</dbReference>
<sequence>MYKHEMSPYLQLKHADRHVAGRVSHRMDSSHEASHLDVGVSLSMLLSHAARHISLSRPVSFFMVKPRLCPSQDQSSQDVPWVLAKSSHQPAASRLEHWDDYCFLNLVPSGFKETPYSLDREHSERRGHGLWLSGYTDGVVTGSDPTVLGLSRGDPTDIAEDDEEEHEVTRAQVLTLSPKSGLGTGFGLVTLGKDDRKARCWTLGPPE</sequence>
<gene>
    <name evidence="1" type="ORF">F2Q69_00052040</name>
</gene>
<reference evidence="1" key="1">
    <citation type="submission" date="2019-12" db="EMBL/GenBank/DDBJ databases">
        <title>Genome sequencing and annotation of Brassica cretica.</title>
        <authorList>
            <person name="Studholme D.J."/>
            <person name="Sarris P."/>
        </authorList>
    </citation>
    <scope>NUCLEOTIDE SEQUENCE</scope>
    <source>
        <strain evidence="1">PFS-109/04</strain>
        <tissue evidence="1">Leaf</tissue>
    </source>
</reference>
<protein>
    <submittedName>
        <fullName evidence="1">Uncharacterized protein</fullName>
    </submittedName>
</protein>
<name>A0A8S9N4X7_BRACR</name>
<proteinExistence type="predicted"/>
<evidence type="ECO:0000313" key="2">
    <source>
        <dbReference type="Proteomes" id="UP000712600"/>
    </source>
</evidence>
<dbReference type="AlphaFoldDB" id="A0A8S9N4X7"/>
<organism evidence="1 2">
    <name type="scientific">Brassica cretica</name>
    <name type="common">Mustard</name>
    <dbReference type="NCBI Taxonomy" id="69181"/>
    <lineage>
        <taxon>Eukaryota</taxon>
        <taxon>Viridiplantae</taxon>
        <taxon>Streptophyta</taxon>
        <taxon>Embryophyta</taxon>
        <taxon>Tracheophyta</taxon>
        <taxon>Spermatophyta</taxon>
        <taxon>Magnoliopsida</taxon>
        <taxon>eudicotyledons</taxon>
        <taxon>Gunneridae</taxon>
        <taxon>Pentapetalae</taxon>
        <taxon>rosids</taxon>
        <taxon>malvids</taxon>
        <taxon>Brassicales</taxon>
        <taxon>Brassicaceae</taxon>
        <taxon>Brassiceae</taxon>
        <taxon>Brassica</taxon>
    </lineage>
</organism>
<evidence type="ECO:0000313" key="1">
    <source>
        <dbReference type="EMBL" id="KAF3488848.1"/>
    </source>
</evidence>
<dbReference type="EMBL" id="QGKX02002183">
    <property type="protein sequence ID" value="KAF3488848.1"/>
    <property type="molecule type" value="Genomic_DNA"/>
</dbReference>
<accession>A0A8S9N4X7</accession>